<evidence type="ECO:0000313" key="3">
    <source>
        <dbReference type="Proteomes" id="UP000034087"/>
    </source>
</evidence>
<organism evidence="2 3">
    <name type="scientific">Candidatus Giovannonibacteria bacterium GW2011_GWA1_44_25</name>
    <dbReference type="NCBI Taxonomy" id="1618645"/>
    <lineage>
        <taxon>Bacteria</taxon>
        <taxon>Candidatus Giovannoniibacteriota</taxon>
    </lineage>
</organism>
<feature type="compositionally biased region" description="Basic and acidic residues" evidence="1">
    <location>
        <begin position="24"/>
        <end position="45"/>
    </location>
</feature>
<feature type="region of interest" description="Disordered" evidence="1">
    <location>
        <begin position="24"/>
        <end position="64"/>
    </location>
</feature>
<dbReference type="EMBL" id="LCIR01000004">
    <property type="protein sequence ID" value="KKT60059.1"/>
    <property type="molecule type" value="Genomic_DNA"/>
</dbReference>
<sequence length="129" mass="14561">MPQESVHEEIKWLEEQLEARKKELAGRGEAKHEKEIVREAIREAAHPPTGGPPPTPSISDDAAQKAAYDLKEQEHAHIIEELVSLALTKGIVSALKVVNSLKNPHLLDEFHDTLTDKYYEKLLQARKIK</sequence>
<evidence type="ECO:0000313" key="2">
    <source>
        <dbReference type="EMBL" id="KKT60059.1"/>
    </source>
</evidence>
<dbReference type="AlphaFoldDB" id="A0A0G1LJM6"/>
<name>A0A0G1LJM6_9BACT</name>
<reference evidence="2 3" key="1">
    <citation type="journal article" date="2015" name="Nature">
        <title>rRNA introns, odd ribosomes, and small enigmatic genomes across a large radiation of phyla.</title>
        <authorList>
            <person name="Brown C.T."/>
            <person name="Hug L.A."/>
            <person name="Thomas B.C."/>
            <person name="Sharon I."/>
            <person name="Castelle C.J."/>
            <person name="Singh A."/>
            <person name="Wilkins M.J."/>
            <person name="Williams K.H."/>
            <person name="Banfield J.F."/>
        </authorList>
    </citation>
    <scope>NUCLEOTIDE SEQUENCE [LARGE SCALE GENOMIC DNA]</scope>
</reference>
<comment type="caution">
    <text evidence="2">The sequence shown here is derived from an EMBL/GenBank/DDBJ whole genome shotgun (WGS) entry which is preliminary data.</text>
</comment>
<dbReference type="Proteomes" id="UP000034087">
    <property type="component" value="Unassembled WGS sequence"/>
</dbReference>
<accession>A0A0G1LJM6</accession>
<proteinExistence type="predicted"/>
<gene>
    <name evidence="2" type="ORF">UW53_C0004G0071</name>
</gene>
<protein>
    <submittedName>
        <fullName evidence="2">Uncharacterized protein</fullName>
    </submittedName>
</protein>
<evidence type="ECO:0000256" key="1">
    <source>
        <dbReference type="SAM" id="MobiDB-lite"/>
    </source>
</evidence>